<proteinExistence type="predicted"/>
<evidence type="ECO:0008006" key="3">
    <source>
        <dbReference type="Google" id="ProtNLM"/>
    </source>
</evidence>
<sequence>MLNSSLAQIFDELGNGLILRGMPIDMSRDDRVPHLNADRAYDLLTAALNEYRVALRACRPSRVNPDGQPRST</sequence>
<dbReference type="RefSeq" id="WP_233373301.1">
    <property type="nucleotide sequence ID" value="NZ_JAJTWU010000007.1"/>
</dbReference>
<organism evidence="1 2">
    <name type="scientific">Pelomonas cellulosilytica</name>
    <dbReference type="NCBI Taxonomy" id="2906762"/>
    <lineage>
        <taxon>Bacteria</taxon>
        <taxon>Pseudomonadati</taxon>
        <taxon>Pseudomonadota</taxon>
        <taxon>Betaproteobacteria</taxon>
        <taxon>Burkholderiales</taxon>
        <taxon>Sphaerotilaceae</taxon>
        <taxon>Roseateles</taxon>
    </lineage>
</organism>
<comment type="caution">
    <text evidence="1">The sequence shown here is derived from an EMBL/GenBank/DDBJ whole genome shotgun (WGS) entry which is preliminary data.</text>
</comment>
<protein>
    <recommendedName>
        <fullName evidence="3">TubC N-terminal docking domain-containing protein</fullName>
    </recommendedName>
</protein>
<reference evidence="1 2" key="1">
    <citation type="submission" date="2021-12" db="EMBL/GenBank/DDBJ databases">
        <title>Genome seq of P8.</title>
        <authorList>
            <person name="Seo T."/>
        </authorList>
    </citation>
    <scope>NUCLEOTIDE SEQUENCE [LARGE SCALE GENOMIC DNA]</scope>
    <source>
        <strain evidence="1 2">P8</strain>
    </source>
</reference>
<dbReference type="EMBL" id="JAJTWU010000007">
    <property type="protein sequence ID" value="MCE4556257.1"/>
    <property type="molecule type" value="Genomic_DNA"/>
</dbReference>
<evidence type="ECO:0000313" key="1">
    <source>
        <dbReference type="EMBL" id="MCE4556257.1"/>
    </source>
</evidence>
<dbReference type="Proteomes" id="UP001200741">
    <property type="component" value="Unassembled WGS sequence"/>
</dbReference>
<evidence type="ECO:0000313" key="2">
    <source>
        <dbReference type="Proteomes" id="UP001200741"/>
    </source>
</evidence>
<keyword evidence="2" id="KW-1185">Reference proteome</keyword>
<accession>A0ABS8XZK8</accession>
<gene>
    <name evidence="1" type="ORF">LXT13_17835</name>
</gene>
<name>A0ABS8XZK8_9BURK</name>